<dbReference type="KEGG" id="ccat:101459226"/>
<sequence>MENEFDDPFADDETNADRFVIYVNNRQKEIKNYQIDPVNHETIVYISTRGKKWIPPAEPVGEDRLENDNYFNAAPADFPAGILSRSYDPITGVYIVHPQLAVAESAEPEDEEDYCDSDDDDLNSVYSLDENNVNQKRSFNKRIYTRVLEMNARVDDLQEEIENNLKSLVEETNRNVEFQDRITALIDGLMRVWRRTESRDR</sequence>
<proteinExistence type="evidence at transcript level"/>
<organism evidence="2">
    <name type="scientific">Ceratitis capitata</name>
    <name type="common">Mediterranean fruit fly</name>
    <name type="synonym">Tephritis capitata</name>
    <dbReference type="NCBI Taxonomy" id="7213"/>
    <lineage>
        <taxon>Eukaryota</taxon>
        <taxon>Metazoa</taxon>
        <taxon>Ecdysozoa</taxon>
        <taxon>Arthropoda</taxon>
        <taxon>Hexapoda</taxon>
        <taxon>Insecta</taxon>
        <taxon>Pterygota</taxon>
        <taxon>Neoptera</taxon>
        <taxon>Endopterygota</taxon>
        <taxon>Diptera</taxon>
        <taxon>Brachycera</taxon>
        <taxon>Muscomorpha</taxon>
        <taxon>Tephritoidea</taxon>
        <taxon>Tephritidae</taxon>
        <taxon>Ceratitis</taxon>
        <taxon>Ceratitis</taxon>
    </lineage>
</organism>
<protein>
    <submittedName>
        <fullName evidence="2">Uncharacterized protein</fullName>
    </submittedName>
</protein>
<accession>W8C367</accession>
<reference evidence="2" key="2">
    <citation type="journal article" date="2014" name="BMC Genomics">
        <title>A genomic perspective to assessing quality of mass-reared SIT flies used in Mediterranean fruit fly (Ceratitis capitata) eradication in California.</title>
        <authorList>
            <person name="Calla B."/>
            <person name="Hall B."/>
            <person name="Hou S."/>
            <person name="Geib S.M."/>
        </authorList>
    </citation>
    <scope>NUCLEOTIDE SEQUENCE</scope>
</reference>
<evidence type="ECO:0000256" key="1">
    <source>
        <dbReference type="SAM" id="Coils"/>
    </source>
</evidence>
<reference evidence="2" key="1">
    <citation type="submission" date="2013-07" db="EMBL/GenBank/DDBJ databases">
        <authorList>
            <person name="Geib S."/>
        </authorList>
    </citation>
    <scope>NUCLEOTIDE SEQUENCE</scope>
</reference>
<dbReference type="GeneID" id="101459226"/>
<dbReference type="RefSeq" id="XP_004530107.1">
    <property type="nucleotide sequence ID" value="XM_004530050.3"/>
</dbReference>
<name>W8C367_CERCA</name>
<evidence type="ECO:0000313" key="2">
    <source>
        <dbReference type="EMBL" id="JAC06393.1"/>
    </source>
</evidence>
<feature type="coiled-coil region" evidence="1">
    <location>
        <begin position="140"/>
        <end position="174"/>
    </location>
</feature>
<dbReference type="EMBL" id="GAMC01000163">
    <property type="protein sequence ID" value="JAC06393.1"/>
    <property type="molecule type" value="mRNA"/>
</dbReference>
<keyword evidence="1" id="KW-0175">Coiled coil</keyword>
<dbReference type="AlphaFoldDB" id="W8C367"/>